<name>A0A1N6F414_9FLAO</name>
<proteinExistence type="predicted"/>
<accession>A0A1N6F414</accession>
<evidence type="ECO:0000313" key="2">
    <source>
        <dbReference type="Proteomes" id="UP000184782"/>
    </source>
</evidence>
<dbReference type="Proteomes" id="UP000184782">
    <property type="component" value="Unassembled WGS sequence"/>
</dbReference>
<dbReference type="EMBL" id="FSRQ01000001">
    <property type="protein sequence ID" value="SIN90012.1"/>
    <property type="molecule type" value="Genomic_DNA"/>
</dbReference>
<dbReference type="STRING" id="59733.SAMN05421769_0968"/>
<gene>
    <name evidence="1" type="ORF">SAMN05421769_0968</name>
</gene>
<organism evidence="1 2">
    <name type="scientific">Chryseobacterium scophthalmum</name>
    <dbReference type="NCBI Taxonomy" id="59733"/>
    <lineage>
        <taxon>Bacteria</taxon>
        <taxon>Pseudomonadati</taxon>
        <taxon>Bacteroidota</taxon>
        <taxon>Flavobacteriia</taxon>
        <taxon>Flavobacteriales</taxon>
        <taxon>Weeksellaceae</taxon>
        <taxon>Chryseobacterium group</taxon>
        <taxon>Chryseobacterium</taxon>
    </lineage>
</organism>
<evidence type="ECO:0000313" key="1">
    <source>
        <dbReference type="EMBL" id="SIN90012.1"/>
    </source>
</evidence>
<dbReference type="OrthoDB" id="1272486at2"/>
<keyword evidence="2" id="KW-1185">Reference proteome</keyword>
<dbReference type="AlphaFoldDB" id="A0A1N6F414"/>
<protein>
    <submittedName>
        <fullName evidence="1">Uncharacterized protein</fullName>
    </submittedName>
</protein>
<dbReference type="RefSeq" id="WP_074229184.1">
    <property type="nucleotide sequence ID" value="NZ_FSRQ01000001.1"/>
</dbReference>
<reference evidence="2" key="1">
    <citation type="submission" date="2016-12" db="EMBL/GenBank/DDBJ databases">
        <authorList>
            <person name="Varghese N."/>
            <person name="Submissions S."/>
        </authorList>
    </citation>
    <scope>NUCLEOTIDE SEQUENCE [LARGE SCALE GENOMIC DNA]</scope>
    <source>
        <strain evidence="2">DSM 16779</strain>
    </source>
</reference>
<sequence>MKNKNLFFIFLGLLPAILLFTFFLISKSHENDIVIYNPYSKEMIVKIDDEQHIIKPKEEFNVSLEFGKHKVYSYCDKVLVNANIQVDNNILEKGGFLNLSNQPVYLWTTIYSNPTDQEIVKELFQDDSIEIDNPYENLQIDTILVDSYKIVGPIKRFSPKDLLIEKQWYYSITKPFQGEIKNRDRQSINVKENISKLFSEEDLVNYWIELVNE</sequence>